<keyword evidence="2 6" id="KW-1003">Cell membrane</keyword>
<keyword evidence="5 6" id="KW-0472">Membrane</keyword>
<evidence type="ECO:0000256" key="5">
    <source>
        <dbReference type="ARBA" id="ARBA00023136"/>
    </source>
</evidence>
<sequence>MTYPQPKPIPAWQVWLWPILLVALGIGLWLLPWRDAVPELRLWVEAQGAPAWLAFVAIYVLVVILPLPAAAMSVVGGLVFGWWGFPLSMLGSILGAVPPYWIGRIWLHGPVRRRLGGPRVNAADRALAQRPFVFVTLLRLTPILPFTLQNWLLGLTSVGFWPYVWATLLGLAPGTLGMVWIGELGGLAAARAAPETLAIASAGLILFGGVILWLGRMATEELRRAGLHIGRVR</sequence>
<keyword evidence="4 6" id="KW-1133">Transmembrane helix</keyword>
<dbReference type="RefSeq" id="WP_279965741.1">
    <property type="nucleotide sequence ID" value="NZ_CP122537.1"/>
</dbReference>
<dbReference type="InterPro" id="IPR032816">
    <property type="entry name" value="VTT_dom"/>
</dbReference>
<organism evidence="8 9">
    <name type="scientific">Jannaschia ovalis</name>
    <dbReference type="NCBI Taxonomy" id="3038773"/>
    <lineage>
        <taxon>Bacteria</taxon>
        <taxon>Pseudomonadati</taxon>
        <taxon>Pseudomonadota</taxon>
        <taxon>Alphaproteobacteria</taxon>
        <taxon>Rhodobacterales</taxon>
        <taxon>Roseobacteraceae</taxon>
        <taxon>Jannaschia</taxon>
    </lineage>
</organism>
<dbReference type="Pfam" id="PF09335">
    <property type="entry name" value="VTT_dom"/>
    <property type="match status" value="1"/>
</dbReference>
<keyword evidence="9" id="KW-1185">Reference proteome</keyword>
<feature type="transmembrane region" description="Helical" evidence="6">
    <location>
        <begin position="52"/>
        <end position="83"/>
    </location>
</feature>
<reference evidence="8 9" key="1">
    <citation type="submission" date="2023-04" db="EMBL/GenBank/DDBJ databases">
        <title>Jannaschia ovalis sp. nov., a marine bacterium isolated from sea tidal flat.</title>
        <authorList>
            <person name="Kwon D.Y."/>
            <person name="Kim J.-J."/>
        </authorList>
    </citation>
    <scope>NUCLEOTIDE SEQUENCE [LARGE SCALE GENOMIC DNA]</scope>
    <source>
        <strain evidence="8 9">GRR-S6-38</strain>
    </source>
</reference>
<name>A0ABY8LCC8_9RHOB</name>
<feature type="domain" description="VTT" evidence="7">
    <location>
        <begin position="67"/>
        <end position="183"/>
    </location>
</feature>
<dbReference type="EMBL" id="CP122537">
    <property type="protein sequence ID" value="WGH78985.1"/>
    <property type="molecule type" value="Genomic_DNA"/>
</dbReference>
<feature type="transmembrane region" description="Helical" evidence="6">
    <location>
        <begin position="89"/>
        <end position="107"/>
    </location>
</feature>
<feature type="transmembrane region" description="Helical" evidence="6">
    <location>
        <begin position="160"/>
        <end position="181"/>
    </location>
</feature>
<comment type="similarity">
    <text evidence="6">Belongs to the TVP38/TMEM64 family.</text>
</comment>
<evidence type="ECO:0000256" key="6">
    <source>
        <dbReference type="RuleBase" id="RU366058"/>
    </source>
</evidence>
<dbReference type="InterPro" id="IPR015414">
    <property type="entry name" value="TMEM64"/>
</dbReference>
<feature type="transmembrane region" description="Helical" evidence="6">
    <location>
        <begin position="127"/>
        <end position="148"/>
    </location>
</feature>
<proteinExistence type="inferred from homology"/>
<evidence type="ECO:0000313" key="8">
    <source>
        <dbReference type="EMBL" id="WGH78985.1"/>
    </source>
</evidence>
<protein>
    <recommendedName>
        <fullName evidence="6">TVP38/TMEM64 family membrane protein</fullName>
    </recommendedName>
</protein>
<feature type="transmembrane region" description="Helical" evidence="6">
    <location>
        <begin position="193"/>
        <end position="214"/>
    </location>
</feature>
<evidence type="ECO:0000259" key="7">
    <source>
        <dbReference type="Pfam" id="PF09335"/>
    </source>
</evidence>
<dbReference type="PANTHER" id="PTHR12677:SF59">
    <property type="entry name" value="GOLGI APPARATUS MEMBRANE PROTEIN TVP38-RELATED"/>
    <property type="match status" value="1"/>
</dbReference>
<accession>A0ABY8LCC8</accession>
<comment type="subcellular location">
    <subcellularLocation>
        <location evidence="1 6">Cell membrane</location>
        <topology evidence="1 6">Multi-pass membrane protein</topology>
    </subcellularLocation>
</comment>
<feature type="transmembrane region" description="Helical" evidence="6">
    <location>
        <begin position="12"/>
        <end position="31"/>
    </location>
</feature>
<gene>
    <name evidence="8" type="ORF">P8627_01625</name>
</gene>
<evidence type="ECO:0000256" key="2">
    <source>
        <dbReference type="ARBA" id="ARBA00022475"/>
    </source>
</evidence>
<evidence type="ECO:0000256" key="3">
    <source>
        <dbReference type="ARBA" id="ARBA00022692"/>
    </source>
</evidence>
<keyword evidence="3 6" id="KW-0812">Transmembrane</keyword>
<evidence type="ECO:0000256" key="4">
    <source>
        <dbReference type="ARBA" id="ARBA00022989"/>
    </source>
</evidence>
<dbReference type="PANTHER" id="PTHR12677">
    <property type="entry name" value="GOLGI APPARATUS MEMBRANE PROTEIN TVP38-RELATED"/>
    <property type="match status" value="1"/>
</dbReference>
<dbReference type="Proteomes" id="UP001243420">
    <property type="component" value="Chromosome"/>
</dbReference>
<evidence type="ECO:0000256" key="1">
    <source>
        <dbReference type="ARBA" id="ARBA00004651"/>
    </source>
</evidence>
<evidence type="ECO:0000313" key="9">
    <source>
        <dbReference type="Proteomes" id="UP001243420"/>
    </source>
</evidence>